<dbReference type="AlphaFoldDB" id="A0AAU7NXY5"/>
<proteinExistence type="predicted"/>
<feature type="domain" description="HDOD" evidence="1">
    <location>
        <begin position="27"/>
        <end position="222"/>
    </location>
</feature>
<dbReference type="Gene3D" id="1.10.3210.10">
    <property type="entry name" value="Hypothetical protein af1432"/>
    <property type="match status" value="1"/>
</dbReference>
<evidence type="ECO:0000313" key="3">
    <source>
        <dbReference type="Proteomes" id="UP001225378"/>
    </source>
</evidence>
<dbReference type="InterPro" id="IPR013976">
    <property type="entry name" value="HDOD"/>
</dbReference>
<sequence>MNGSSVTQPIQTKSIEEWTEVLCEQEMPIFSNTANTIYATLDDKKKGAMELASIILQDPNLTAKLLRVSNSSYYNPSRQPINTVSRAIVILGAATIRELTLACSFFESILSSDNKERANEEIAHAIHAAVQAKALAVASNDPSPEGVFIAALLHNIGKIAFWCFSDKQALQINELIESGGYTIREAEIKVLGFSLQQLSKRLSQSWHLGGLIEEAIHQPDADNPRIRLVQLGHEISQASKAGDDSAVMQQCLKKLSHVTGLANAELETRIKRCTAQAIKTAIQFGAHDASKFIDASSKRRLTPPDNSDSAVGNKVDKKQVQFRILEEISSHISGAINLNILFELVLEGIHRGVGMDRTLFLLLGADKKSLHEKFYFGRPESAGSKIQLRNNGRANLFFHSLETVEGIWANPQQHRQLYTPQIMELTGHNECFVIPVATEQKVIGMIYCDRAISQASLNLDDFDASKHFAKQACIGLTLYRMRSL</sequence>
<dbReference type="PANTHER" id="PTHR33525:SF3">
    <property type="entry name" value="RIBONUCLEASE Y"/>
    <property type="match status" value="1"/>
</dbReference>
<dbReference type="Gene3D" id="3.30.450.40">
    <property type="match status" value="1"/>
</dbReference>
<gene>
    <name evidence="2" type="ORF">Q9L42_006745</name>
</gene>
<accession>A0AAU7NXY5</accession>
<dbReference type="InterPro" id="IPR052340">
    <property type="entry name" value="RNase_Y/CdgJ"/>
</dbReference>
<name>A0AAU7NXY5_9GAMM</name>
<dbReference type="SUPFAM" id="SSF109604">
    <property type="entry name" value="HD-domain/PDEase-like"/>
    <property type="match status" value="1"/>
</dbReference>
<dbReference type="EMBL" id="CP157743">
    <property type="protein sequence ID" value="XBS21815.1"/>
    <property type="molecule type" value="Genomic_DNA"/>
</dbReference>
<dbReference type="SUPFAM" id="SSF55781">
    <property type="entry name" value="GAF domain-like"/>
    <property type="match status" value="1"/>
</dbReference>
<dbReference type="Pfam" id="PF08668">
    <property type="entry name" value="HDOD"/>
    <property type="match status" value="1"/>
</dbReference>
<keyword evidence="3" id="KW-1185">Reference proteome</keyword>
<evidence type="ECO:0000259" key="1">
    <source>
        <dbReference type="PROSITE" id="PS51833"/>
    </source>
</evidence>
<dbReference type="Proteomes" id="UP001225378">
    <property type="component" value="Chromosome"/>
</dbReference>
<dbReference type="PROSITE" id="PS51833">
    <property type="entry name" value="HDOD"/>
    <property type="match status" value="1"/>
</dbReference>
<dbReference type="InterPro" id="IPR029016">
    <property type="entry name" value="GAF-like_dom_sf"/>
</dbReference>
<protein>
    <submittedName>
        <fullName evidence="2">HDOD domain-containing protein</fullName>
    </submittedName>
</protein>
<reference evidence="2 3" key="1">
    <citation type="journal article" date="2024" name="Microbiology">
        <title>Methylomarinum rosea sp. nov., a novel halophilic methanotrophic bacterium from the hypersaline Lake Elton.</title>
        <authorList>
            <person name="Suleimanov R.Z."/>
            <person name="Oshkin I.Y."/>
            <person name="Danilova O.V."/>
            <person name="Suzina N.E."/>
            <person name="Dedysh S.N."/>
        </authorList>
    </citation>
    <scope>NUCLEOTIDE SEQUENCE [LARGE SCALE GENOMIC DNA]</scope>
    <source>
        <strain evidence="2 3">Ch1-1</strain>
    </source>
</reference>
<dbReference type="RefSeq" id="WP_305909194.1">
    <property type="nucleotide sequence ID" value="NZ_CP157743.1"/>
</dbReference>
<dbReference type="KEGG" id="mech:Q9L42_006745"/>
<organism evidence="2 3">
    <name type="scientific">Methylomarinum roseum</name>
    <dbReference type="NCBI Taxonomy" id="3067653"/>
    <lineage>
        <taxon>Bacteria</taxon>
        <taxon>Pseudomonadati</taxon>
        <taxon>Pseudomonadota</taxon>
        <taxon>Gammaproteobacteria</taxon>
        <taxon>Methylococcales</taxon>
        <taxon>Methylococcaceae</taxon>
        <taxon>Methylomarinum</taxon>
    </lineage>
</organism>
<dbReference type="PANTHER" id="PTHR33525">
    <property type="match status" value="1"/>
</dbReference>
<evidence type="ECO:0000313" key="2">
    <source>
        <dbReference type="EMBL" id="XBS21815.1"/>
    </source>
</evidence>